<dbReference type="Gene3D" id="3.20.20.370">
    <property type="entry name" value="Glycoside hydrolase/deacetylase"/>
    <property type="match status" value="1"/>
</dbReference>
<dbReference type="AlphaFoldDB" id="A0A7I8D5F9"/>
<dbReference type="CDD" id="cd10950">
    <property type="entry name" value="CE4_BsYlxY_like"/>
    <property type="match status" value="1"/>
</dbReference>
<proteinExistence type="predicted"/>
<dbReference type="InterPro" id="IPR011330">
    <property type="entry name" value="Glyco_hydro/deAcase_b/a-brl"/>
</dbReference>
<dbReference type="Proteomes" id="UP000593802">
    <property type="component" value="Chromosome"/>
</dbReference>
<name>A0A7I8D5F9_9BACL</name>
<dbReference type="PROSITE" id="PS51677">
    <property type="entry name" value="NODB"/>
    <property type="match status" value="1"/>
</dbReference>
<accession>A0A7I8D5F9</accession>
<organism evidence="2 3">
    <name type="scientific">Effusibacillus dendaii</name>
    <dbReference type="NCBI Taxonomy" id="2743772"/>
    <lineage>
        <taxon>Bacteria</taxon>
        <taxon>Bacillati</taxon>
        <taxon>Bacillota</taxon>
        <taxon>Bacilli</taxon>
        <taxon>Bacillales</taxon>
        <taxon>Alicyclobacillaceae</taxon>
        <taxon>Effusibacillus</taxon>
    </lineage>
</organism>
<evidence type="ECO:0000313" key="3">
    <source>
        <dbReference type="Proteomes" id="UP000593802"/>
    </source>
</evidence>
<dbReference type="PANTHER" id="PTHR10587:SF80">
    <property type="entry name" value="CHITOOLIGOSACCHARIDE DEACETYLASE"/>
    <property type="match status" value="1"/>
</dbReference>
<dbReference type="InterPro" id="IPR002509">
    <property type="entry name" value="NODB_dom"/>
</dbReference>
<evidence type="ECO:0000313" key="2">
    <source>
        <dbReference type="EMBL" id="BCJ85315.1"/>
    </source>
</evidence>
<evidence type="ECO:0000259" key="1">
    <source>
        <dbReference type="PROSITE" id="PS51677"/>
    </source>
</evidence>
<feature type="domain" description="NodB homology" evidence="1">
    <location>
        <begin position="119"/>
        <end position="295"/>
    </location>
</feature>
<dbReference type="Pfam" id="PF01522">
    <property type="entry name" value="Polysacc_deac_1"/>
    <property type="match status" value="1"/>
</dbReference>
<reference evidence="2 3" key="1">
    <citation type="submission" date="2020-08" db="EMBL/GenBank/DDBJ databases">
        <title>Complete Genome Sequence of Effusibacillus dendaii Strain skT53, Isolated from Farmland soil.</title>
        <authorList>
            <person name="Konishi T."/>
            <person name="Kawasaki H."/>
        </authorList>
    </citation>
    <scope>NUCLEOTIDE SEQUENCE [LARGE SCALE GENOMIC DNA]</scope>
    <source>
        <strain evidence="3">skT53</strain>
    </source>
</reference>
<dbReference type="GO" id="GO:0016020">
    <property type="term" value="C:membrane"/>
    <property type="evidence" value="ECO:0007669"/>
    <property type="project" value="TreeGrafter"/>
</dbReference>
<dbReference type="GO" id="GO:0005975">
    <property type="term" value="P:carbohydrate metabolic process"/>
    <property type="evidence" value="ECO:0007669"/>
    <property type="project" value="InterPro"/>
</dbReference>
<dbReference type="EMBL" id="AP023366">
    <property type="protein sequence ID" value="BCJ85315.1"/>
    <property type="molecule type" value="Genomic_DNA"/>
</dbReference>
<dbReference type="SUPFAM" id="SSF88713">
    <property type="entry name" value="Glycoside hydrolase/deacetylase"/>
    <property type="match status" value="1"/>
</dbReference>
<dbReference type="GO" id="GO:0016810">
    <property type="term" value="F:hydrolase activity, acting on carbon-nitrogen (but not peptide) bonds"/>
    <property type="evidence" value="ECO:0007669"/>
    <property type="project" value="InterPro"/>
</dbReference>
<gene>
    <name evidence="2" type="primary">ylxY</name>
    <name evidence="2" type="ORF">skT53_03000</name>
</gene>
<keyword evidence="3" id="KW-1185">Reference proteome</keyword>
<dbReference type="InterPro" id="IPR050248">
    <property type="entry name" value="Polysacc_deacetylase_ArnD"/>
</dbReference>
<dbReference type="KEGG" id="eff:skT53_03000"/>
<sequence length="308" mass="34103">MKLFSLTVSTILAAAVCTSVPLKEPAYAFQTAEALTYNQLKEIATQKKLLPVNAKISRAGKANVIPELNGLEIDVEETWNRLQQNSGYPIPYAYKQIPPQITIKDLPLLPIYQGNSAKKEMALMINVAWGTEYIPAILEELKRHAAKATFFLDGSWLLKNPDVARQIVTAGHEIGNHAFSHPDMARLSAARQLEQIEKTQTAIKNTLAVSSKWFAPPSGSYNDETVRLAKQSGMTTVLWTLDTVDWRRPPSQQIINRIVPKAVNGAMVLMHPTAPTAEALKTMIPALQQKGFRLVTVSDLLSPVRQPE</sequence>
<protein>
    <recommendedName>
        <fullName evidence="1">NodB homology domain-containing protein</fullName>
    </recommendedName>
</protein>
<dbReference type="RefSeq" id="WP_200759455.1">
    <property type="nucleotide sequence ID" value="NZ_AP023366.1"/>
</dbReference>
<dbReference type="PANTHER" id="PTHR10587">
    <property type="entry name" value="GLYCOSYL TRANSFERASE-RELATED"/>
    <property type="match status" value="1"/>
</dbReference>